<dbReference type="STRING" id="933852.A0A0C3A4G5"/>
<protein>
    <submittedName>
        <fullName evidence="2">Uncharacterized protein</fullName>
    </submittedName>
</protein>
<dbReference type="HOGENOM" id="CLU_719938_0_0_1"/>
<name>A0A0C3A4G5_SERVB</name>
<proteinExistence type="predicted"/>
<gene>
    <name evidence="3" type="ORF">M408DRAFT_13419</name>
    <name evidence="2" type="ORF">M408DRAFT_13420</name>
</gene>
<reference evidence="2" key="3">
    <citation type="submission" date="2015-02" db="EMBL/GenBank/DDBJ databases">
        <title>Evolutionary Origins and Diversification of the Mycorrhizal Mutualists.</title>
        <authorList>
            <consortium name="DOE Joint Genome Institute"/>
            <consortium name="Mycorrhizal Genomics Consortium"/>
            <person name="Kohler A."/>
            <person name="Kuo A."/>
            <person name="Nagy L.G."/>
            <person name="Floudas D."/>
            <person name="Copeland A."/>
            <person name="Barry K.W."/>
            <person name="Cichocki N."/>
            <person name="Veneault-Fourrey C."/>
            <person name="LaButti K."/>
            <person name="Lindquist E.A."/>
            <person name="Lipzen A."/>
            <person name="Lundell T."/>
            <person name="Morin E."/>
            <person name="Murat C."/>
            <person name="Riley R."/>
            <person name="Ohm R."/>
            <person name="Sun H."/>
            <person name="Tunlid A."/>
            <person name="Henrissat B."/>
            <person name="Grigoriev I.V."/>
            <person name="Hibbett D.S."/>
            <person name="Martin F."/>
        </authorList>
    </citation>
    <scope>NUCLEOTIDE SEQUENCE</scope>
    <source>
        <strain evidence="2 4">MAFF 305830</strain>
    </source>
</reference>
<feature type="region of interest" description="Disordered" evidence="1">
    <location>
        <begin position="299"/>
        <end position="384"/>
    </location>
</feature>
<keyword evidence="4" id="KW-1185">Reference proteome</keyword>
<reference evidence="2 4" key="1">
    <citation type="submission" date="2014-04" db="EMBL/GenBank/DDBJ databases">
        <authorList>
            <consortium name="DOE Joint Genome Institute"/>
            <person name="Kuo A."/>
            <person name="Zuccaro A."/>
            <person name="Kohler A."/>
            <person name="Nagy L.G."/>
            <person name="Floudas D."/>
            <person name="Copeland A."/>
            <person name="Barry K.W."/>
            <person name="Cichocki N."/>
            <person name="Veneault-Fourrey C."/>
            <person name="LaButti K."/>
            <person name="Lindquist E.A."/>
            <person name="Lipzen A."/>
            <person name="Lundell T."/>
            <person name="Morin E."/>
            <person name="Murat C."/>
            <person name="Sun H."/>
            <person name="Tunlid A."/>
            <person name="Henrissat B."/>
            <person name="Grigoriev I.V."/>
            <person name="Hibbett D.S."/>
            <person name="Martin F."/>
            <person name="Nordberg H.P."/>
            <person name="Cantor M.N."/>
            <person name="Hua S.X."/>
        </authorList>
    </citation>
    <scope>NUCLEOTIDE SEQUENCE [LARGE SCALE GENOMIC DNA]</scope>
    <source>
        <strain evidence="2 4">MAFF 305830</strain>
    </source>
</reference>
<evidence type="ECO:0000256" key="1">
    <source>
        <dbReference type="SAM" id="MobiDB-lite"/>
    </source>
</evidence>
<evidence type="ECO:0000313" key="2">
    <source>
        <dbReference type="EMBL" id="KIM19560.1"/>
    </source>
</evidence>
<dbReference type="EMBL" id="KN824624">
    <property type="protein sequence ID" value="KIM19562.1"/>
    <property type="molecule type" value="Genomic_DNA"/>
</dbReference>
<organism evidence="2 4">
    <name type="scientific">Serendipita vermifera MAFF 305830</name>
    <dbReference type="NCBI Taxonomy" id="933852"/>
    <lineage>
        <taxon>Eukaryota</taxon>
        <taxon>Fungi</taxon>
        <taxon>Dikarya</taxon>
        <taxon>Basidiomycota</taxon>
        <taxon>Agaricomycotina</taxon>
        <taxon>Agaricomycetes</taxon>
        <taxon>Sebacinales</taxon>
        <taxon>Serendipitaceae</taxon>
        <taxon>Serendipita</taxon>
    </lineage>
</organism>
<accession>A0A0C3A4G5</accession>
<dbReference type="AlphaFoldDB" id="A0A0C3A4G5"/>
<dbReference type="EMBL" id="KN824625">
    <property type="protein sequence ID" value="KIM19560.1"/>
    <property type="molecule type" value="Genomic_DNA"/>
</dbReference>
<evidence type="ECO:0000313" key="3">
    <source>
        <dbReference type="EMBL" id="KIM19562.1"/>
    </source>
</evidence>
<evidence type="ECO:0000313" key="4">
    <source>
        <dbReference type="Proteomes" id="UP000054097"/>
    </source>
</evidence>
<feature type="region of interest" description="Disordered" evidence="1">
    <location>
        <begin position="1"/>
        <end position="24"/>
    </location>
</feature>
<sequence>MATHPSEASCGHGEHGAPSDTEASNLDHETLLNLLRLERQKTAKAKEATADLKRRYAPSPLTPDSLPSIVEKSFQLARKMHVRPIICMPTPNTADAPETFHGKSGKALPIFFERFERCLADAEVEDEAAILSHLLNYVGPSVSEWIQDQETFQRDDYVGLKTSLLTLFGNPKKLDSHSPQDLAALVITHAKSEATSPDELSERRMVFETMSNKLVAAGKLQESDRDELYFKSFPMAKREAIWNHLLKADPWHPRGEAFPWKTVFRAAVHLLESRFDADVVRDPKPTVRKVLEKVPEPRVNMLTPGEDESQDPYKDRRAAAPKSRVLRAEGHLQPEYAHSAGSNFAIPAVDDDREPPPSACPRCSPLKRTGGSSARTAISAVNDG</sequence>
<reference evidence="4" key="2">
    <citation type="submission" date="2015-01" db="EMBL/GenBank/DDBJ databases">
        <title>Evolutionary Origins and Diversification of the Mycorrhizal Mutualists.</title>
        <authorList>
            <consortium name="DOE Joint Genome Institute"/>
            <consortium name="Mycorrhizal Genomics Consortium"/>
            <person name="Kohler A."/>
            <person name="Kuo A."/>
            <person name="Nagy L.G."/>
            <person name="Floudas D."/>
            <person name="Copeland A."/>
            <person name="Barry K.W."/>
            <person name="Cichocki N."/>
            <person name="Veneault-Fourrey C."/>
            <person name="LaButti K."/>
            <person name="Lindquist E.A."/>
            <person name="Lipzen A."/>
            <person name="Lundell T."/>
            <person name="Morin E."/>
            <person name="Murat C."/>
            <person name="Riley R."/>
            <person name="Ohm R."/>
            <person name="Sun H."/>
            <person name="Tunlid A."/>
            <person name="Henrissat B."/>
            <person name="Grigoriev I.V."/>
            <person name="Hibbett D.S."/>
            <person name="Martin F."/>
        </authorList>
    </citation>
    <scope>NUCLEOTIDE SEQUENCE [LARGE SCALE GENOMIC DNA]</scope>
    <source>
        <strain evidence="4">MAFF 305830</strain>
    </source>
</reference>
<dbReference type="Proteomes" id="UP000054097">
    <property type="component" value="Unassembled WGS sequence"/>
</dbReference>